<dbReference type="PANTHER" id="PTHR43827:SF3">
    <property type="entry name" value="NADP-DEPENDENT OXIDOREDUCTASE DOMAIN-CONTAINING PROTEIN"/>
    <property type="match status" value="1"/>
</dbReference>
<feature type="site" description="Lowers pKa of active site Tyr" evidence="6">
    <location>
        <position position="76"/>
    </location>
</feature>
<feature type="binding site" evidence="5">
    <location>
        <position position="109"/>
    </location>
    <ligand>
        <name>substrate</name>
    </ligand>
</feature>
<feature type="active site" description="Proton donor" evidence="4">
    <location>
        <position position="51"/>
    </location>
</feature>
<evidence type="ECO:0000259" key="7">
    <source>
        <dbReference type="Pfam" id="PF00248"/>
    </source>
</evidence>
<protein>
    <submittedName>
        <fullName evidence="8">Aldo/keto reductase</fullName>
    </submittedName>
</protein>
<evidence type="ECO:0000256" key="3">
    <source>
        <dbReference type="ARBA" id="ARBA00023002"/>
    </source>
</evidence>
<dbReference type="AlphaFoldDB" id="A0A7X6D4H6"/>
<keyword evidence="2" id="KW-0521">NADP</keyword>
<organism evidence="8 9">
    <name type="scientific">Streptomyces lonarensis</name>
    <dbReference type="NCBI Taxonomy" id="700599"/>
    <lineage>
        <taxon>Bacteria</taxon>
        <taxon>Bacillati</taxon>
        <taxon>Actinomycetota</taxon>
        <taxon>Actinomycetes</taxon>
        <taxon>Kitasatosporales</taxon>
        <taxon>Streptomycetaceae</taxon>
        <taxon>Streptomyces</taxon>
    </lineage>
</organism>
<dbReference type="GO" id="GO:0016616">
    <property type="term" value="F:oxidoreductase activity, acting on the CH-OH group of donors, NAD or NADP as acceptor"/>
    <property type="evidence" value="ECO:0007669"/>
    <property type="project" value="UniProtKB-ARBA"/>
</dbReference>
<proteinExistence type="inferred from homology"/>
<dbReference type="InterPro" id="IPR020471">
    <property type="entry name" value="AKR"/>
</dbReference>
<dbReference type="SUPFAM" id="SSF51430">
    <property type="entry name" value="NAD(P)-linked oxidoreductase"/>
    <property type="match status" value="1"/>
</dbReference>
<evidence type="ECO:0000313" key="9">
    <source>
        <dbReference type="Proteomes" id="UP000578686"/>
    </source>
</evidence>
<dbReference type="PRINTS" id="PR00069">
    <property type="entry name" value="ALDKETRDTASE"/>
</dbReference>
<keyword evidence="3" id="KW-0560">Oxidoreductase</keyword>
<feature type="domain" description="NADP-dependent oxidoreductase" evidence="7">
    <location>
        <begin position="18"/>
        <end position="262"/>
    </location>
</feature>
<dbReference type="InterPro" id="IPR018170">
    <property type="entry name" value="Aldo/ket_reductase_CS"/>
</dbReference>
<reference evidence="8 9" key="1">
    <citation type="submission" date="2020-03" db="EMBL/GenBank/DDBJ databases">
        <title>Draft genome of Streptomyces sp. ventii, isolated from the Axial Seamount in the Pacific Ocean, and resequencing of the two type strains Streptomyces lonarensis strain NCL 716 and Streptomyces bohaiensis strain 11A07.</title>
        <authorList>
            <person name="Loughran R.M."/>
            <person name="Pfannmuller K.M."/>
            <person name="Wasson B.J."/>
            <person name="Deadmond M.C."/>
            <person name="Paddock B.E."/>
            <person name="Koyack M.J."/>
            <person name="Gallegos D.A."/>
            <person name="Mitchell E.A."/>
            <person name="Ushijima B."/>
            <person name="Saw J.H."/>
            <person name="Mcphail K.L."/>
            <person name="Videau P."/>
        </authorList>
    </citation>
    <scope>NUCLEOTIDE SEQUENCE [LARGE SCALE GENOMIC DNA]</scope>
    <source>
        <strain evidence="8 9">NCL716</strain>
    </source>
</reference>
<dbReference type="PIRSF" id="PIRSF000097">
    <property type="entry name" value="AKR"/>
    <property type="match status" value="1"/>
</dbReference>
<dbReference type="PROSITE" id="PS00062">
    <property type="entry name" value="ALDOKETO_REDUCTASE_2"/>
    <property type="match status" value="1"/>
</dbReference>
<dbReference type="PROSITE" id="PS00798">
    <property type="entry name" value="ALDOKETO_REDUCTASE_1"/>
    <property type="match status" value="1"/>
</dbReference>
<dbReference type="RefSeq" id="WP_167973345.1">
    <property type="nucleotide sequence ID" value="NZ_BHZG01000256.1"/>
</dbReference>
<dbReference type="Proteomes" id="UP000578686">
    <property type="component" value="Unassembled WGS sequence"/>
</dbReference>
<evidence type="ECO:0000256" key="6">
    <source>
        <dbReference type="PIRSR" id="PIRSR000097-3"/>
    </source>
</evidence>
<dbReference type="EMBL" id="JAAVJD010000217">
    <property type="protein sequence ID" value="NJQ07930.1"/>
    <property type="molecule type" value="Genomic_DNA"/>
</dbReference>
<dbReference type="FunFam" id="3.20.20.100:FF:000002">
    <property type="entry name" value="2,5-diketo-D-gluconic acid reductase A"/>
    <property type="match status" value="1"/>
</dbReference>
<evidence type="ECO:0000256" key="2">
    <source>
        <dbReference type="ARBA" id="ARBA00022857"/>
    </source>
</evidence>
<accession>A0A7X6D4H6</accession>
<name>A0A7X6D4H6_9ACTN</name>
<dbReference type="PANTHER" id="PTHR43827">
    <property type="entry name" value="2,5-DIKETO-D-GLUCONIC ACID REDUCTASE"/>
    <property type="match status" value="1"/>
</dbReference>
<sequence>MGDVPVLSSPHGPSLPAIGLGTYKLKGAAGAEAIGAGLRAGYRLLDSAANYDNEGAVGRAVRHSAVPREEIVVTSKLPGRHHRHDDALAAVEESVYRSGLEYLDLYLIHWPNPRTDRYVEAWSALIEARDRGLVRAIGVCNFLPEHLDRLTAETGVTPAVNQIELHPYFPQSEQRAYDADHGILTQSWSPLARARDLFDEPVLVGIAKELGVTVAQLVLRWHLQLGAIPLPKATSPERQAANLDVFGFELSDEEMARIASLARPEGRLADQDPAHYEEF</sequence>
<dbReference type="Gene3D" id="3.20.20.100">
    <property type="entry name" value="NADP-dependent oxidoreductase domain"/>
    <property type="match status" value="1"/>
</dbReference>
<comment type="caution">
    <text evidence="8">The sequence shown here is derived from an EMBL/GenBank/DDBJ whole genome shotgun (WGS) entry which is preliminary data.</text>
</comment>
<keyword evidence="9" id="KW-1185">Reference proteome</keyword>
<evidence type="ECO:0000256" key="4">
    <source>
        <dbReference type="PIRSR" id="PIRSR000097-1"/>
    </source>
</evidence>
<evidence type="ECO:0000256" key="5">
    <source>
        <dbReference type="PIRSR" id="PIRSR000097-2"/>
    </source>
</evidence>
<dbReference type="CDD" id="cd19132">
    <property type="entry name" value="AKR_AKR5D1_E1"/>
    <property type="match status" value="1"/>
</dbReference>
<evidence type="ECO:0000313" key="8">
    <source>
        <dbReference type="EMBL" id="NJQ07930.1"/>
    </source>
</evidence>
<dbReference type="InterPro" id="IPR036812">
    <property type="entry name" value="NAD(P)_OxRdtase_dom_sf"/>
</dbReference>
<evidence type="ECO:0000256" key="1">
    <source>
        <dbReference type="ARBA" id="ARBA00007905"/>
    </source>
</evidence>
<dbReference type="Pfam" id="PF00248">
    <property type="entry name" value="Aldo_ket_red"/>
    <property type="match status" value="1"/>
</dbReference>
<dbReference type="InterPro" id="IPR023210">
    <property type="entry name" value="NADP_OxRdtase_dom"/>
</dbReference>
<comment type="similarity">
    <text evidence="1">Belongs to the aldo/keto reductase family.</text>
</comment>
<gene>
    <name evidence="8" type="ORF">HCN56_20670</name>
</gene>